<evidence type="ECO:0000313" key="1">
    <source>
        <dbReference type="EnsemblPlants" id="AET7Gv21006000.2"/>
    </source>
</evidence>
<keyword evidence="2" id="KW-1185">Reference proteome</keyword>
<accession>A0A453SNP6</accession>
<dbReference type="AlphaFoldDB" id="A0A453SNP6"/>
<reference evidence="2" key="2">
    <citation type="journal article" date="2017" name="Nat. Plants">
        <title>The Aegilops tauschii genome reveals multiple impacts of transposons.</title>
        <authorList>
            <person name="Zhao G."/>
            <person name="Zou C."/>
            <person name="Li K."/>
            <person name="Wang K."/>
            <person name="Li T."/>
            <person name="Gao L."/>
            <person name="Zhang X."/>
            <person name="Wang H."/>
            <person name="Yang Z."/>
            <person name="Liu X."/>
            <person name="Jiang W."/>
            <person name="Mao L."/>
            <person name="Kong X."/>
            <person name="Jiao Y."/>
            <person name="Jia J."/>
        </authorList>
    </citation>
    <scope>NUCLEOTIDE SEQUENCE [LARGE SCALE GENOMIC DNA]</scope>
    <source>
        <strain evidence="2">cv. AL8/78</strain>
    </source>
</reference>
<dbReference type="EnsemblPlants" id="AET7Gv21006000.2">
    <property type="protein sequence ID" value="AET7Gv21006000.2"/>
    <property type="gene ID" value="AET7Gv21006000"/>
</dbReference>
<dbReference type="Proteomes" id="UP000015105">
    <property type="component" value="Chromosome 7D"/>
</dbReference>
<dbReference type="Gramene" id="AET7Gv21006000.2">
    <property type="protein sequence ID" value="AET7Gv21006000.2"/>
    <property type="gene ID" value="AET7Gv21006000"/>
</dbReference>
<protein>
    <submittedName>
        <fullName evidence="1">Uncharacterized protein</fullName>
    </submittedName>
</protein>
<sequence length="76" mass="8824">NIDWSLSEKLHAEWDEMTLPEQETFRQKEYVHYNSVLARASPLLHGSSMKQHGRVTLVLHDWIRPQKQAAGSPLTE</sequence>
<name>A0A453SNP6_AEGTS</name>
<reference evidence="1" key="5">
    <citation type="journal article" date="2021" name="G3 (Bethesda)">
        <title>Aegilops tauschii genome assembly Aet v5.0 features greater sequence contiguity and improved annotation.</title>
        <authorList>
            <person name="Wang L."/>
            <person name="Zhu T."/>
            <person name="Rodriguez J.C."/>
            <person name="Deal K.R."/>
            <person name="Dubcovsky J."/>
            <person name="McGuire P.E."/>
            <person name="Lux T."/>
            <person name="Spannagl M."/>
            <person name="Mayer K.F.X."/>
            <person name="Baldrich P."/>
            <person name="Meyers B.C."/>
            <person name="Huo N."/>
            <person name="Gu Y.Q."/>
            <person name="Zhou H."/>
            <person name="Devos K.M."/>
            <person name="Bennetzen J.L."/>
            <person name="Unver T."/>
            <person name="Budak H."/>
            <person name="Gulick P.J."/>
            <person name="Galiba G."/>
            <person name="Kalapos B."/>
            <person name="Nelson D.R."/>
            <person name="Li P."/>
            <person name="You F.M."/>
            <person name="Luo M.C."/>
            <person name="Dvorak J."/>
        </authorList>
    </citation>
    <scope>NUCLEOTIDE SEQUENCE [LARGE SCALE GENOMIC DNA]</scope>
    <source>
        <strain evidence="1">cv. AL8/78</strain>
    </source>
</reference>
<reference evidence="1" key="4">
    <citation type="submission" date="2019-03" db="UniProtKB">
        <authorList>
            <consortium name="EnsemblPlants"/>
        </authorList>
    </citation>
    <scope>IDENTIFICATION</scope>
</reference>
<reference evidence="2" key="1">
    <citation type="journal article" date="2014" name="Science">
        <title>Ancient hybridizations among the ancestral genomes of bread wheat.</title>
        <authorList>
            <consortium name="International Wheat Genome Sequencing Consortium,"/>
            <person name="Marcussen T."/>
            <person name="Sandve S.R."/>
            <person name="Heier L."/>
            <person name="Spannagl M."/>
            <person name="Pfeifer M."/>
            <person name="Jakobsen K.S."/>
            <person name="Wulff B.B."/>
            <person name="Steuernagel B."/>
            <person name="Mayer K.F."/>
            <person name="Olsen O.A."/>
        </authorList>
    </citation>
    <scope>NUCLEOTIDE SEQUENCE [LARGE SCALE GENOMIC DNA]</scope>
    <source>
        <strain evidence="2">cv. AL8/78</strain>
    </source>
</reference>
<evidence type="ECO:0000313" key="2">
    <source>
        <dbReference type="Proteomes" id="UP000015105"/>
    </source>
</evidence>
<reference evidence="1" key="3">
    <citation type="journal article" date="2017" name="Nature">
        <title>Genome sequence of the progenitor of the wheat D genome Aegilops tauschii.</title>
        <authorList>
            <person name="Luo M.C."/>
            <person name="Gu Y.Q."/>
            <person name="Puiu D."/>
            <person name="Wang H."/>
            <person name="Twardziok S.O."/>
            <person name="Deal K.R."/>
            <person name="Huo N."/>
            <person name="Zhu T."/>
            <person name="Wang L."/>
            <person name="Wang Y."/>
            <person name="McGuire P.E."/>
            <person name="Liu S."/>
            <person name="Long H."/>
            <person name="Ramasamy R.K."/>
            <person name="Rodriguez J.C."/>
            <person name="Van S.L."/>
            <person name="Yuan L."/>
            <person name="Wang Z."/>
            <person name="Xia Z."/>
            <person name="Xiao L."/>
            <person name="Anderson O.D."/>
            <person name="Ouyang S."/>
            <person name="Liang Y."/>
            <person name="Zimin A.V."/>
            <person name="Pertea G."/>
            <person name="Qi P."/>
            <person name="Bennetzen J.L."/>
            <person name="Dai X."/>
            <person name="Dawson M.W."/>
            <person name="Muller H.G."/>
            <person name="Kugler K."/>
            <person name="Rivarola-Duarte L."/>
            <person name="Spannagl M."/>
            <person name="Mayer K.F.X."/>
            <person name="Lu F.H."/>
            <person name="Bevan M.W."/>
            <person name="Leroy P."/>
            <person name="Li P."/>
            <person name="You F.M."/>
            <person name="Sun Q."/>
            <person name="Liu Z."/>
            <person name="Lyons E."/>
            <person name="Wicker T."/>
            <person name="Salzberg S.L."/>
            <person name="Devos K.M."/>
            <person name="Dvorak J."/>
        </authorList>
    </citation>
    <scope>NUCLEOTIDE SEQUENCE [LARGE SCALE GENOMIC DNA]</scope>
    <source>
        <strain evidence="1">cv. AL8/78</strain>
    </source>
</reference>
<proteinExistence type="predicted"/>
<organism evidence="1 2">
    <name type="scientific">Aegilops tauschii subsp. strangulata</name>
    <name type="common">Goatgrass</name>
    <dbReference type="NCBI Taxonomy" id="200361"/>
    <lineage>
        <taxon>Eukaryota</taxon>
        <taxon>Viridiplantae</taxon>
        <taxon>Streptophyta</taxon>
        <taxon>Embryophyta</taxon>
        <taxon>Tracheophyta</taxon>
        <taxon>Spermatophyta</taxon>
        <taxon>Magnoliopsida</taxon>
        <taxon>Liliopsida</taxon>
        <taxon>Poales</taxon>
        <taxon>Poaceae</taxon>
        <taxon>BOP clade</taxon>
        <taxon>Pooideae</taxon>
        <taxon>Triticodae</taxon>
        <taxon>Triticeae</taxon>
        <taxon>Triticinae</taxon>
        <taxon>Aegilops</taxon>
    </lineage>
</organism>